<keyword evidence="3" id="KW-0812">Transmembrane</keyword>
<accession>A0AAV9MVY7</accession>
<evidence type="ECO:0000256" key="3">
    <source>
        <dbReference type="SAM" id="Phobius"/>
    </source>
</evidence>
<feature type="region of interest" description="Disordered" evidence="2">
    <location>
        <begin position="416"/>
        <end position="464"/>
    </location>
</feature>
<dbReference type="PANTHER" id="PTHR22765">
    <property type="entry name" value="RING FINGER AND PROTEASE ASSOCIATED DOMAIN-CONTAINING"/>
    <property type="match status" value="1"/>
</dbReference>
<evidence type="ECO:0000313" key="6">
    <source>
        <dbReference type="EMBL" id="KAK5044748.1"/>
    </source>
</evidence>
<protein>
    <recommendedName>
        <fullName evidence="5">RING-type domain-containing protein</fullName>
    </recommendedName>
</protein>
<dbReference type="PROSITE" id="PS50089">
    <property type="entry name" value="ZF_RING_2"/>
    <property type="match status" value="1"/>
</dbReference>
<dbReference type="Pfam" id="PF13639">
    <property type="entry name" value="zf-RING_2"/>
    <property type="match status" value="1"/>
</dbReference>
<dbReference type="InterPro" id="IPR001841">
    <property type="entry name" value="Znf_RING"/>
</dbReference>
<dbReference type="GeneID" id="89978679"/>
<keyword evidence="7" id="KW-1185">Reference proteome</keyword>
<feature type="transmembrane region" description="Helical" evidence="3">
    <location>
        <begin position="212"/>
        <end position="236"/>
    </location>
</feature>
<dbReference type="Gene3D" id="3.30.40.10">
    <property type="entry name" value="Zinc/RING finger domain, C3HC4 (zinc finger)"/>
    <property type="match status" value="1"/>
</dbReference>
<evidence type="ECO:0000313" key="7">
    <source>
        <dbReference type="Proteomes" id="UP001358417"/>
    </source>
</evidence>
<feature type="compositionally biased region" description="Basic and acidic residues" evidence="2">
    <location>
        <begin position="499"/>
        <end position="522"/>
    </location>
</feature>
<gene>
    <name evidence="6" type="ORF">LTR84_010522</name>
</gene>
<reference evidence="6 7" key="1">
    <citation type="submission" date="2023-08" db="EMBL/GenBank/DDBJ databases">
        <title>Black Yeasts Isolated from many extreme environments.</title>
        <authorList>
            <person name="Coleine C."/>
            <person name="Stajich J.E."/>
            <person name="Selbmann L."/>
        </authorList>
    </citation>
    <scope>NUCLEOTIDE SEQUENCE [LARGE SCALE GENOMIC DNA]</scope>
    <source>
        <strain evidence="6 7">CCFEE 5792</strain>
    </source>
</reference>
<dbReference type="SMART" id="SM00184">
    <property type="entry name" value="RING"/>
    <property type="match status" value="1"/>
</dbReference>
<feature type="region of interest" description="Disordered" evidence="2">
    <location>
        <begin position="487"/>
        <end position="543"/>
    </location>
</feature>
<evidence type="ECO:0000256" key="2">
    <source>
        <dbReference type="SAM" id="MobiDB-lite"/>
    </source>
</evidence>
<keyword evidence="1" id="KW-0479">Metal-binding</keyword>
<keyword evidence="4" id="KW-0732">Signal</keyword>
<feature type="domain" description="RING-type" evidence="5">
    <location>
        <begin position="368"/>
        <end position="410"/>
    </location>
</feature>
<keyword evidence="1" id="KW-0863">Zinc-finger</keyword>
<dbReference type="CDD" id="cd16454">
    <property type="entry name" value="RING-H2_PA-TM-RING"/>
    <property type="match status" value="1"/>
</dbReference>
<keyword evidence="3" id="KW-1133">Transmembrane helix</keyword>
<dbReference type="SUPFAM" id="SSF57850">
    <property type="entry name" value="RING/U-box"/>
    <property type="match status" value="1"/>
</dbReference>
<feature type="chain" id="PRO_5043967651" description="RING-type domain-containing protein" evidence="4">
    <location>
        <begin position="25"/>
        <end position="543"/>
    </location>
</feature>
<feature type="signal peptide" evidence="4">
    <location>
        <begin position="1"/>
        <end position="24"/>
    </location>
</feature>
<dbReference type="GO" id="GO:0006511">
    <property type="term" value="P:ubiquitin-dependent protein catabolic process"/>
    <property type="evidence" value="ECO:0007669"/>
    <property type="project" value="TreeGrafter"/>
</dbReference>
<dbReference type="EMBL" id="JAVRRD010000044">
    <property type="protein sequence ID" value="KAK5044748.1"/>
    <property type="molecule type" value="Genomic_DNA"/>
</dbReference>
<dbReference type="InterPro" id="IPR013083">
    <property type="entry name" value="Znf_RING/FYVE/PHD"/>
</dbReference>
<dbReference type="RefSeq" id="XP_064700401.1">
    <property type="nucleotide sequence ID" value="XM_064854058.1"/>
</dbReference>
<comment type="caution">
    <text evidence="6">The sequence shown here is derived from an EMBL/GenBank/DDBJ whole genome shotgun (WGS) entry which is preliminary data.</text>
</comment>
<dbReference type="GO" id="GO:0061630">
    <property type="term" value="F:ubiquitin protein ligase activity"/>
    <property type="evidence" value="ECO:0007669"/>
    <property type="project" value="TreeGrafter"/>
</dbReference>
<dbReference type="AlphaFoldDB" id="A0AAV9MVY7"/>
<keyword evidence="3" id="KW-0472">Membrane</keyword>
<evidence type="ECO:0000256" key="4">
    <source>
        <dbReference type="SAM" id="SignalP"/>
    </source>
</evidence>
<proteinExistence type="predicted"/>
<dbReference type="PANTHER" id="PTHR22765:SF416">
    <property type="entry name" value="E3 UBIQUITIN-PROTEIN LIGASE GODZILLA"/>
    <property type="match status" value="1"/>
</dbReference>
<name>A0AAV9MVY7_9EURO</name>
<dbReference type="Proteomes" id="UP001358417">
    <property type="component" value="Unassembled WGS sequence"/>
</dbReference>
<organism evidence="6 7">
    <name type="scientific">Exophiala bonariae</name>
    <dbReference type="NCBI Taxonomy" id="1690606"/>
    <lineage>
        <taxon>Eukaryota</taxon>
        <taxon>Fungi</taxon>
        <taxon>Dikarya</taxon>
        <taxon>Ascomycota</taxon>
        <taxon>Pezizomycotina</taxon>
        <taxon>Eurotiomycetes</taxon>
        <taxon>Chaetothyriomycetidae</taxon>
        <taxon>Chaetothyriales</taxon>
        <taxon>Herpotrichiellaceae</taxon>
        <taxon>Exophiala</taxon>
    </lineage>
</organism>
<dbReference type="GO" id="GO:0005737">
    <property type="term" value="C:cytoplasm"/>
    <property type="evidence" value="ECO:0007669"/>
    <property type="project" value="TreeGrafter"/>
</dbReference>
<keyword evidence="1" id="KW-0862">Zinc</keyword>
<evidence type="ECO:0000256" key="1">
    <source>
        <dbReference type="PROSITE-ProRule" id="PRU00175"/>
    </source>
</evidence>
<evidence type="ECO:0000259" key="5">
    <source>
        <dbReference type="PROSITE" id="PS50089"/>
    </source>
</evidence>
<sequence length="543" mass="58042">MDHLSTRWLLAVSIWLSLSLQITAQTIAPSNGTQDLYPSATSPRFILNGTQLGNLPVVRLAPLGHYAEISHNAFEQIHVEGQIVNVDPSNANEMPEANQFTYLPCDPEAYTGNLGPTDVFRIVINSPRTNIIILYSVTSDHCVATDLNNLPTIGGILTTTDTMLAKSLADLHLTQNSPGSATILPDLNSYTNSSRNSGWNGNGTLGQSPTTAVAMIILYAITGIITALFVVIIITGSIRAHRHPERYGPRNILGRGRQSRAKGIARAMLETLPIVKFGDHQDLPKKSVDGTDIEMNAPGEGANATPSTPANLDQIPTTDVVTGAGAVAAADKSIEAATGKSDDGTDAPPTVTPANNPDGTDAEGHLGCSICTEDFHKGEELRVLPCNHKFHPDCVDPWLLNVSGTCPLCRIDLRPPTADGAEGTISRRGSSAAGGPDGQLPPPPLTEGVAAPPNQTGSSRRDTVFNLRHLASGTRDERIAALRRMRQERLGSSSQGPSEAERHGLTSRFRERFRIRTERRDAVAPGDPLRRRSGANIPSTFFG</sequence>
<dbReference type="GO" id="GO:0008270">
    <property type="term" value="F:zinc ion binding"/>
    <property type="evidence" value="ECO:0007669"/>
    <property type="project" value="UniProtKB-KW"/>
</dbReference>
<feature type="region of interest" description="Disordered" evidence="2">
    <location>
        <begin position="336"/>
        <end position="360"/>
    </location>
</feature>
<dbReference type="InterPro" id="IPR051826">
    <property type="entry name" value="E3_ubiquitin-ligase_domain"/>
</dbReference>